<evidence type="ECO:0000259" key="5">
    <source>
        <dbReference type="PROSITE" id="PS51186"/>
    </source>
</evidence>
<name>A0ABN1R2E9_9ACTN</name>
<dbReference type="Pfam" id="PF13527">
    <property type="entry name" value="Acetyltransf_9"/>
    <property type="match status" value="1"/>
</dbReference>
<dbReference type="InterPro" id="IPR036527">
    <property type="entry name" value="SCP2_sterol-bd_dom_sf"/>
</dbReference>
<dbReference type="InterPro" id="IPR000182">
    <property type="entry name" value="GNAT_dom"/>
</dbReference>
<comment type="subunit">
    <text evidence="4">Homohexamer; trimer of dimers.</text>
</comment>
<dbReference type="PROSITE" id="PS51186">
    <property type="entry name" value="GNAT"/>
    <property type="match status" value="1"/>
</dbReference>
<evidence type="ECO:0000256" key="2">
    <source>
        <dbReference type="ARBA" id="ARBA00022679"/>
    </source>
</evidence>
<dbReference type="EMBL" id="BAAAHQ010000049">
    <property type="protein sequence ID" value="GAA0950968.1"/>
    <property type="molecule type" value="Genomic_DNA"/>
</dbReference>
<comment type="caution">
    <text evidence="4">Lacks conserved residue(s) required for the propagation of feature annotation.</text>
</comment>
<dbReference type="HAMAP" id="MF_01812">
    <property type="entry name" value="Eis"/>
    <property type="match status" value="1"/>
</dbReference>
<dbReference type="SUPFAM" id="SSF55729">
    <property type="entry name" value="Acyl-CoA N-acyltransferases (Nat)"/>
    <property type="match status" value="1"/>
</dbReference>
<feature type="active site" description="Proton acceptor; via carboxylate" evidence="4">
    <location>
        <position position="408"/>
    </location>
</feature>
<evidence type="ECO:0000256" key="3">
    <source>
        <dbReference type="ARBA" id="ARBA00023315"/>
    </source>
</evidence>
<dbReference type="SUPFAM" id="SSF55718">
    <property type="entry name" value="SCP-like"/>
    <property type="match status" value="1"/>
</dbReference>
<dbReference type="Pfam" id="PF17668">
    <property type="entry name" value="Acetyltransf_17"/>
    <property type="match status" value="1"/>
</dbReference>
<feature type="binding site" evidence="4">
    <location>
        <begin position="86"/>
        <end position="88"/>
    </location>
    <ligand>
        <name>acetyl-CoA</name>
        <dbReference type="ChEBI" id="CHEBI:57288"/>
    </ligand>
</feature>
<evidence type="ECO:0000256" key="4">
    <source>
        <dbReference type="HAMAP-Rule" id="MF_01812"/>
    </source>
</evidence>
<feature type="domain" description="N-acetyltransferase" evidence="5">
    <location>
        <begin position="9"/>
        <end position="154"/>
    </location>
</feature>
<evidence type="ECO:0000256" key="1">
    <source>
        <dbReference type="ARBA" id="ARBA00009213"/>
    </source>
</evidence>
<dbReference type="PANTHER" id="PTHR37817">
    <property type="entry name" value="N-ACETYLTRANSFERASE EIS"/>
    <property type="match status" value="1"/>
</dbReference>
<dbReference type="Gene3D" id="3.30.1050.10">
    <property type="entry name" value="SCP2 sterol-binding domain"/>
    <property type="match status" value="1"/>
</dbReference>
<protein>
    <submittedName>
        <fullName evidence="6">GNAT family N-acetyltransferase</fullName>
    </submittedName>
</protein>
<dbReference type="NCBIfam" id="NF002367">
    <property type="entry name" value="PRK01346.1-4"/>
    <property type="match status" value="1"/>
</dbReference>
<evidence type="ECO:0000313" key="7">
    <source>
        <dbReference type="Proteomes" id="UP001501578"/>
    </source>
</evidence>
<dbReference type="RefSeq" id="WP_343954683.1">
    <property type="nucleotide sequence ID" value="NZ_BAAAHQ010000049.1"/>
</dbReference>
<keyword evidence="3 4" id="KW-0012">Acyltransferase</keyword>
<dbReference type="InterPro" id="IPR041380">
    <property type="entry name" value="Acetyltransf_17"/>
</dbReference>
<dbReference type="InterPro" id="IPR016181">
    <property type="entry name" value="Acyl_CoA_acyltransferase"/>
</dbReference>
<dbReference type="InterPro" id="IPR022902">
    <property type="entry name" value="NAcTrfase_Eis"/>
</dbReference>
<evidence type="ECO:0000313" key="6">
    <source>
        <dbReference type="EMBL" id="GAA0950968.1"/>
    </source>
</evidence>
<dbReference type="PANTHER" id="PTHR37817:SF1">
    <property type="entry name" value="N-ACETYLTRANSFERASE EIS"/>
    <property type="match status" value="1"/>
</dbReference>
<comment type="caution">
    <text evidence="6">The sequence shown here is derived from an EMBL/GenBank/DDBJ whole genome shotgun (WGS) entry which is preliminary data.</text>
</comment>
<organism evidence="6 7">
    <name type="scientific">Nonomuraea longicatena</name>
    <dbReference type="NCBI Taxonomy" id="83682"/>
    <lineage>
        <taxon>Bacteria</taxon>
        <taxon>Bacillati</taxon>
        <taxon>Actinomycetota</taxon>
        <taxon>Actinomycetes</taxon>
        <taxon>Streptosporangiales</taxon>
        <taxon>Streptosporangiaceae</taxon>
        <taxon>Nonomuraea</taxon>
    </lineage>
</organism>
<dbReference type="InterPro" id="IPR051554">
    <property type="entry name" value="Acetyltransferase_Eis"/>
</dbReference>
<proteinExistence type="inferred from homology"/>
<dbReference type="Gene3D" id="3.40.630.30">
    <property type="match status" value="2"/>
</dbReference>
<comment type="similarity">
    <text evidence="1 4">Belongs to the acetyltransferase Eis family.</text>
</comment>
<dbReference type="Proteomes" id="UP001501578">
    <property type="component" value="Unassembled WGS sequence"/>
</dbReference>
<feature type="active site" description="Proton donor" evidence="4">
    <location>
        <position position="127"/>
    </location>
</feature>
<feature type="binding site" evidence="4">
    <location>
        <begin position="94"/>
        <end position="99"/>
    </location>
    <ligand>
        <name>acetyl-CoA</name>
        <dbReference type="ChEBI" id="CHEBI:57288"/>
    </ligand>
</feature>
<keyword evidence="2 4" id="KW-0808">Transferase</keyword>
<reference evidence="6 7" key="1">
    <citation type="journal article" date="2019" name="Int. J. Syst. Evol. Microbiol.">
        <title>The Global Catalogue of Microorganisms (GCM) 10K type strain sequencing project: providing services to taxonomists for standard genome sequencing and annotation.</title>
        <authorList>
            <consortium name="The Broad Institute Genomics Platform"/>
            <consortium name="The Broad Institute Genome Sequencing Center for Infectious Disease"/>
            <person name="Wu L."/>
            <person name="Ma J."/>
        </authorList>
    </citation>
    <scope>NUCLEOTIDE SEQUENCE [LARGE SCALE GENOMIC DNA]</scope>
    <source>
        <strain evidence="6 7">JCM 11136</strain>
    </source>
</reference>
<keyword evidence="7" id="KW-1185">Reference proteome</keyword>
<dbReference type="InterPro" id="IPR025559">
    <property type="entry name" value="Eis_dom"/>
</dbReference>
<gene>
    <name evidence="6" type="ORF">GCM10009560_71130</name>
</gene>
<sequence>MSDTVSDTLTFADLPETAIDHALDLIDLVFHDRPDEDARERHRETLRGCRRIGAYDGTLLVGVLAAHAFSMAVPGGELDCAGVTFVCVAPTHRRRGALTGMIGELYQGCLEAGRPLAALWTEEAAIYGRFGFGPATHGVNVEIDTEHPLELRIEPDPRPLRLVPPAEAPALLGPYFERTRAVRAGRVARSTDRWAEVWLADDDEDDDELSPPRIVALGDPLAGYAIYRTKSGDDAGFARIDELEADTPAVAAALWRYLASIDRVGRLRAWGRPLDDPILHFAADRDHVLTPSLFPALWVRLADVRAALLGRTWGADLDLVLDVRDPMVPGNAGRRRLTATGGSCAYEPTADAPDLTIDVADLSACYLGDSQVRRMVRAGVAAEHTPGAAAALDAALATALLPHTTDEF</sequence>
<accession>A0ABN1R2E9</accession>
<dbReference type="Pfam" id="PF13530">
    <property type="entry name" value="SCP2_2"/>
    <property type="match status" value="1"/>
</dbReference>